<feature type="transmembrane region" description="Helical" evidence="6">
    <location>
        <begin position="421"/>
        <end position="439"/>
    </location>
</feature>
<dbReference type="Proteomes" id="UP000800097">
    <property type="component" value="Unassembled WGS sequence"/>
</dbReference>
<evidence type="ECO:0000256" key="6">
    <source>
        <dbReference type="SAM" id="Phobius"/>
    </source>
</evidence>
<dbReference type="GeneID" id="54549102"/>
<reference evidence="8" key="1">
    <citation type="journal article" date="2020" name="Stud. Mycol.">
        <title>101 Dothideomycetes genomes: a test case for predicting lifestyles and emergence of pathogens.</title>
        <authorList>
            <person name="Haridas S."/>
            <person name="Albert R."/>
            <person name="Binder M."/>
            <person name="Bloem J."/>
            <person name="Labutti K."/>
            <person name="Salamov A."/>
            <person name="Andreopoulos B."/>
            <person name="Baker S."/>
            <person name="Barry K."/>
            <person name="Bills G."/>
            <person name="Bluhm B."/>
            <person name="Cannon C."/>
            <person name="Castanera R."/>
            <person name="Culley D."/>
            <person name="Daum C."/>
            <person name="Ezra D."/>
            <person name="Gonzalez J."/>
            <person name="Henrissat B."/>
            <person name="Kuo A."/>
            <person name="Liang C."/>
            <person name="Lipzen A."/>
            <person name="Lutzoni F."/>
            <person name="Magnuson J."/>
            <person name="Mondo S."/>
            <person name="Nolan M."/>
            <person name="Ohm R."/>
            <person name="Pangilinan J."/>
            <person name="Park H.-J."/>
            <person name="Ramirez L."/>
            <person name="Alfaro M."/>
            <person name="Sun H."/>
            <person name="Tritt A."/>
            <person name="Yoshinaga Y."/>
            <person name="Zwiers L.-H."/>
            <person name="Turgeon B."/>
            <person name="Goodwin S."/>
            <person name="Spatafora J."/>
            <person name="Crous P."/>
            <person name="Grigoriev I."/>
        </authorList>
    </citation>
    <scope>NUCLEOTIDE SEQUENCE</scope>
    <source>
        <strain evidence="8">CBS 379.55</strain>
    </source>
</reference>
<protein>
    <submittedName>
        <fullName evidence="8">MFS general substrate transporter</fullName>
    </submittedName>
</protein>
<dbReference type="SUPFAM" id="SSF103473">
    <property type="entry name" value="MFS general substrate transporter"/>
    <property type="match status" value="1"/>
</dbReference>
<keyword evidence="4 6" id="KW-0472">Membrane</keyword>
<dbReference type="OrthoDB" id="4160219at2759"/>
<proteinExistence type="predicted"/>
<evidence type="ECO:0000256" key="5">
    <source>
        <dbReference type="SAM" id="MobiDB-lite"/>
    </source>
</evidence>
<dbReference type="RefSeq" id="XP_033651022.1">
    <property type="nucleotide sequence ID" value="XM_033795927.1"/>
</dbReference>
<feature type="transmembrane region" description="Helical" evidence="6">
    <location>
        <begin position="77"/>
        <end position="100"/>
    </location>
</feature>
<dbReference type="InterPro" id="IPR036259">
    <property type="entry name" value="MFS_trans_sf"/>
</dbReference>
<feature type="compositionally biased region" description="Acidic residues" evidence="5">
    <location>
        <begin position="450"/>
        <end position="463"/>
    </location>
</feature>
<feature type="transmembrane region" description="Helical" evidence="6">
    <location>
        <begin position="306"/>
        <end position="328"/>
    </location>
</feature>
<dbReference type="InterPro" id="IPR011701">
    <property type="entry name" value="MFS"/>
</dbReference>
<dbReference type="AlphaFoldDB" id="A0A6A6JBC6"/>
<dbReference type="PROSITE" id="PS50850">
    <property type="entry name" value="MFS"/>
    <property type="match status" value="1"/>
</dbReference>
<dbReference type="PANTHER" id="PTHR23501:SF6">
    <property type="entry name" value="MULTIDRUG TRANSPORTER, PUTATIVE (AFU_ORTHOLOGUE AFUA_3G14560)-RELATED"/>
    <property type="match status" value="1"/>
</dbReference>
<feature type="transmembrane region" description="Helical" evidence="6">
    <location>
        <begin position="278"/>
        <end position="299"/>
    </location>
</feature>
<dbReference type="InterPro" id="IPR020846">
    <property type="entry name" value="MFS_dom"/>
</dbReference>
<feature type="domain" description="Major facilitator superfamily (MFS) profile" evidence="7">
    <location>
        <begin position="1"/>
        <end position="445"/>
    </location>
</feature>
<gene>
    <name evidence="8" type="ORF">EI97DRAFT_383712</name>
</gene>
<dbReference type="Pfam" id="PF07690">
    <property type="entry name" value="MFS_1"/>
    <property type="match status" value="1"/>
</dbReference>
<name>A0A6A6JBC6_WESOR</name>
<feature type="transmembrane region" description="Helical" evidence="6">
    <location>
        <begin position="151"/>
        <end position="170"/>
    </location>
</feature>
<organism evidence="8 9">
    <name type="scientific">Westerdykella ornata</name>
    <dbReference type="NCBI Taxonomy" id="318751"/>
    <lineage>
        <taxon>Eukaryota</taxon>
        <taxon>Fungi</taxon>
        <taxon>Dikarya</taxon>
        <taxon>Ascomycota</taxon>
        <taxon>Pezizomycotina</taxon>
        <taxon>Dothideomycetes</taxon>
        <taxon>Pleosporomycetidae</taxon>
        <taxon>Pleosporales</taxon>
        <taxon>Sporormiaceae</taxon>
        <taxon>Westerdykella</taxon>
    </lineage>
</organism>
<feature type="region of interest" description="Disordered" evidence="5">
    <location>
        <begin position="445"/>
        <end position="469"/>
    </location>
</feature>
<feature type="transmembrane region" description="Helical" evidence="6">
    <location>
        <begin position="176"/>
        <end position="193"/>
    </location>
</feature>
<dbReference type="EMBL" id="ML986510">
    <property type="protein sequence ID" value="KAF2273483.1"/>
    <property type="molecule type" value="Genomic_DNA"/>
</dbReference>
<evidence type="ECO:0000256" key="3">
    <source>
        <dbReference type="ARBA" id="ARBA00022989"/>
    </source>
</evidence>
<dbReference type="GO" id="GO:0000329">
    <property type="term" value="C:fungal-type vacuole membrane"/>
    <property type="evidence" value="ECO:0007669"/>
    <property type="project" value="TreeGrafter"/>
</dbReference>
<feature type="transmembrane region" description="Helical" evidence="6">
    <location>
        <begin position="21"/>
        <end position="44"/>
    </location>
</feature>
<evidence type="ECO:0000256" key="2">
    <source>
        <dbReference type="ARBA" id="ARBA00022692"/>
    </source>
</evidence>
<evidence type="ECO:0000313" key="8">
    <source>
        <dbReference type="EMBL" id="KAF2273483.1"/>
    </source>
</evidence>
<feature type="transmembrane region" description="Helical" evidence="6">
    <location>
        <begin position="112"/>
        <end position="130"/>
    </location>
</feature>
<dbReference type="GO" id="GO:0015174">
    <property type="term" value="F:basic amino acid transmembrane transporter activity"/>
    <property type="evidence" value="ECO:0007669"/>
    <property type="project" value="TreeGrafter"/>
</dbReference>
<sequence length="469" mass="49545">MSSLAPLMGRLSQVFSGRLCLVCSTLIITLGSLLTSIAGTFTMFMVGRVVTGVGAAGVLVVGSIIVIQMASAKKRGLYLGLINAGMTIGVSLGAVIAGALEPRIGWQPLFGLQAPFSLLAGFGLLLGIPANYIKNDNEYSSHSVPKKLARLDYSGCLLLIATILLFLLGLSGPRVLATPLILSGIALPIFVLNEVYIAKDPVIPVTVLRSRGTLLTCMATVGFMTARWCILFYTPVYALAVRNWDPAVAGSILIPTNAGFASGGLLAGYFHIRRHGSFYVHTLVSMSLFPLTLLALAFLSTANSSPVLYVAVVFFNGLLTGASLNYAFVHVLHLTLPEVHPIVISLVATFRGFAGSFGSAIGGGLFGRVLHKSLKRGFRKAGLEHEGELIRRLLGSPAMVGRLKGKEQEVAIHAYEDGLKALFLSAVGLALIVVLFQAGTGWTEPVGSTEQEDTVEDVEEGEESLLGGS</sequence>
<feature type="transmembrane region" description="Helical" evidence="6">
    <location>
        <begin position="348"/>
        <end position="370"/>
    </location>
</feature>
<comment type="subcellular location">
    <subcellularLocation>
        <location evidence="1">Membrane</location>
        <topology evidence="1">Multi-pass membrane protein</topology>
    </subcellularLocation>
</comment>
<keyword evidence="2 6" id="KW-0812">Transmembrane</keyword>
<feature type="transmembrane region" description="Helical" evidence="6">
    <location>
        <begin position="214"/>
        <end position="234"/>
    </location>
</feature>
<dbReference type="PANTHER" id="PTHR23501">
    <property type="entry name" value="MAJOR FACILITATOR SUPERFAMILY"/>
    <property type="match status" value="1"/>
</dbReference>
<evidence type="ECO:0000256" key="1">
    <source>
        <dbReference type="ARBA" id="ARBA00004141"/>
    </source>
</evidence>
<evidence type="ECO:0000259" key="7">
    <source>
        <dbReference type="PROSITE" id="PS50850"/>
    </source>
</evidence>
<evidence type="ECO:0000256" key="4">
    <source>
        <dbReference type="ARBA" id="ARBA00023136"/>
    </source>
</evidence>
<keyword evidence="9" id="KW-1185">Reference proteome</keyword>
<dbReference type="Gene3D" id="1.20.1250.20">
    <property type="entry name" value="MFS general substrate transporter like domains"/>
    <property type="match status" value="2"/>
</dbReference>
<evidence type="ECO:0000313" key="9">
    <source>
        <dbReference type="Proteomes" id="UP000800097"/>
    </source>
</evidence>
<accession>A0A6A6JBC6</accession>
<feature type="transmembrane region" description="Helical" evidence="6">
    <location>
        <begin position="50"/>
        <end position="70"/>
    </location>
</feature>
<keyword evidence="3 6" id="KW-1133">Transmembrane helix</keyword>